<evidence type="ECO:0000256" key="1">
    <source>
        <dbReference type="ARBA" id="ARBA00004141"/>
    </source>
</evidence>
<accession>A0A0M0JTF0</accession>
<dbReference type="OrthoDB" id="200954at2759"/>
<keyword evidence="2 5" id="KW-0812">Transmembrane</keyword>
<reference evidence="7" key="1">
    <citation type="journal article" date="2015" name="PLoS Genet.">
        <title>Genome Sequence and Transcriptome Analyses of Chrysochromulina tobin: Metabolic Tools for Enhanced Algal Fitness in the Prominent Order Prymnesiales (Haptophyceae).</title>
        <authorList>
            <person name="Hovde B.T."/>
            <person name="Deodato C.R."/>
            <person name="Hunsperger H.M."/>
            <person name="Ryken S.A."/>
            <person name="Yost W."/>
            <person name="Jha R.K."/>
            <person name="Patterson J."/>
            <person name="Monnat R.J. Jr."/>
            <person name="Barlow S.B."/>
            <person name="Starkenburg S.R."/>
            <person name="Cattolico R.A."/>
        </authorList>
    </citation>
    <scope>NUCLEOTIDE SEQUENCE</scope>
    <source>
        <strain evidence="7">CCMP291</strain>
    </source>
</reference>
<dbReference type="AlphaFoldDB" id="A0A0M0JTF0"/>
<evidence type="ECO:0000256" key="2">
    <source>
        <dbReference type="ARBA" id="ARBA00022692"/>
    </source>
</evidence>
<dbReference type="GO" id="GO:0006882">
    <property type="term" value="P:intracellular zinc ion homeostasis"/>
    <property type="evidence" value="ECO:0007669"/>
    <property type="project" value="TreeGrafter"/>
</dbReference>
<evidence type="ECO:0000313" key="7">
    <source>
        <dbReference type="Proteomes" id="UP000037460"/>
    </source>
</evidence>
<feature type="transmembrane region" description="Helical" evidence="5">
    <location>
        <begin position="103"/>
        <end position="121"/>
    </location>
</feature>
<feature type="transmembrane region" description="Helical" evidence="5">
    <location>
        <begin position="74"/>
        <end position="91"/>
    </location>
</feature>
<proteinExistence type="predicted"/>
<organism evidence="6 7">
    <name type="scientific">Chrysochromulina tobinii</name>
    <dbReference type="NCBI Taxonomy" id="1460289"/>
    <lineage>
        <taxon>Eukaryota</taxon>
        <taxon>Haptista</taxon>
        <taxon>Haptophyta</taxon>
        <taxon>Prymnesiophyceae</taxon>
        <taxon>Prymnesiales</taxon>
        <taxon>Chrysochromulinaceae</taxon>
        <taxon>Chrysochromulina</taxon>
    </lineage>
</organism>
<evidence type="ECO:0000256" key="4">
    <source>
        <dbReference type="ARBA" id="ARBA00023136"/>
    </source>
</evidence>
<dbReference type="GO" id="GO:0005385">
    <property type="term" value="F:zinc ion transmembrane transporter activity"/>
    <property type="evidence" value="ECO:0007669"/>
    <property type="project" value="TreeGrafter"/>
</dbReference>
<dbReference type="PANTHER" id="PTHR16950">
    <property type="entry name" value="ZINC TRANSPORTER SLC39A7 HISTIDINE-RICH MEMBRANE PROTEIN KE4"/>
    <property type="match status" value="1"/>
</dbReference>
<gene>
    <name evidence="6" type="ORF">Ctob_008139</name>
</gene>
<dbReference type="GO" id="GO:0016020">
    <property type="term" value="C:membrane"/>
    <property type="evidence" value="ECO:0007669"/>
    <property type="project" value="UniProtKB-SubCell"/>
</dbReference>
<dbReference type="Proteomes" id="UP000037460">
    <property type="component" value="Unassembled WGS sequence"/>
</dbReference>
<sequence length="151" mass="15696">MSEKRIFGYLNLAADAAHNFTDGLALGAAFSSGFWPGVSMTLATLFHEVPHEVGDVAVLMQAGFSKAAAIKAQLGTALAAIMGTGVALAFGKDEENAKLLLNFAAGGFVYVTTVDVLPALLQNKTSLKQTVAEVLAFAAGVSMMVMVGWLE</sequence>
<comment type="caution">
    <text evidence="6">The sequence shown here is derived from an EMBL/GenBank/DDBJ whole genome shotgun (WGS) entry which is preliminary data.</text>
</comment>
<feature type="transmembrane region" description="Helical" evidence="5">
    <location>
        <begin position="130"/>
        <end position="150"/>
    </location>
</feature>
<evidence type="ECO:0000256" key="5">
    <source>
        <dbReference type="SAM" id="Phobius"/>
    </source>
</evidence>
<keyword evidence="7" id="KW-1185">Reference proteome</keyword>
<comment type="subcellular location">
    <subcellularLocation>
        <location evidence="1">Membrane</location>
        <topology evidence="1">Multi-pass membrane protein</topology>
    </subcellularLocation>
</comment>
<dbReference type="InterPro" id="IPR003689">
    <property type="entry name" value="ZIP"/>
</dbReference>
<protein>
    <submittedName>
        <fullName evidence="6">Catsup protein</fullName>
    </submittedName>
</protein>
<dbReference type="EMBL" id="JWZX01002394">
    <property type="protein sequence ID" value="KOO29577.1"/>
    <property type="molecule type" value="Genomic_DNA"/>
</dbReference>
<evidence type="ECO:0000256" key="3">
    <source>
        <dbReference type="ARBA" id="ARBA00022989"/>
    </source>
</evidence>
<keyword evidence="4 5" id="KW-0472">Membrane</keyword>
<dbReference type="Pfam" id="PF02535">
    <property type="entry name" value="Zip"/>
    <property type="match status" value="1"/>
</dbReference>
<keyword evidence="3 5" id="KW-1133">Transmembrane helix</keyword>
<evidence type="ECO:0000313" key="6">
    <source>
        <dbReference type="EMBL" id="KOO29577.1"/>
    </source>
</evidence>
<dbReference type="PANTHER" id="PTHR16950:SF16">
    <property type="entry name" value="ZINC TRANSPORTER ZIP13"/>
    <property type="match status" value="1"/>
</dbReference>
<name>A0A0M0JTF0_9EUKA</name>